<dbReference type="RefSeq" id="WP_095160229.1">
    <property type="nucleotide sequence ID" value="NZ_JASHIF010000012.1"/>
</dbReference>
<dbReference type="InterPro" id="IPR000866">
    <property type="entry name" value="AhpC/TSA"/>
</dbReference>
<evidence type="ECO:0000259" key="3">
    <source>
        <dbReference type="PROSITE" id="PS51352"/>
    </source>
</evidence>
<accession>A0ABT6YAT6</accession>
<evidence type="ECO:0000256" key="1">
    <source>
        <dbReference type="ARBA" id="ARBA00023002"/>
    </source>
</evidence>
<evidence type="ECO:0000256" key="2">
    <source>
        <dbReference type="ARBA" id="ARBA00023284"/>
    </source>
</evidence>
<keyword evidence="5" id="KW-1185">Reference proteome</keyword>
<dbReference type="PIRSF" id="PIRSF000239">
    <property type="entry name" value="AHPC"/>
    <property type="match status" value="1"/>
</dbReference>
<feature type="domain" description="Thioredoxin" evidence="3">
    <location>
        <begin position="3"/>
        <end position="156"/>
    </location>
</feature>
<keyword evidence="2" id="KW-0676">Redox-active center</keyword>
<dbReference type="SUPFAM" id="SSF52833">
    <property type="entry name" value="Thioredoxin-like"/>
    <property type="match status" value="1"/>
</dbReference>
<dbReference type="InterPro" id="IPR036249">
    <property type="entry name" value="Thioredoxin-like_sf"/>
</dbReference>
<keyword evidence="1" id="KW-0560">Oxidoreductase</keyword>
<sequence length="156" mass="17223">MALQKGDKAPAFTLYNTEKAEISLADYQGKNVVLLFFPFAFTSVCTAELCEMRDNILTYSSLKAEILAVSVDSLFTLGKYKEEQNLPFHLLSDFNKEVSTAYESIYDTFAFGTKGVSKRSAFVIDAEGIIQYAEVLENAGDIPNFANVKETLASLA</sequence>
<proteinExistence type="predicted"/>
<dbReference type="InterPro" id="IPR024706">
    <property type="entry name" value="Peroxiredoxin_AhpC-typ"/>
</dbReference>
<dbReference type="InterPro" id="IPR050455">
    <property type="entry name" value="Tpx_Peroxidase_subfamily"/>
</dbReference>
<evidence type="ECO:0000313" key="4">
    <source>
        <dbReference type="EMBL" id="MDI9860676.1"/>
    </source>
</evidence>
<dbReference type="Gene3D" id="3.40.30.10">
    <property type="entry name" value="Glutaredoxin"/>
    <property type="match status" value="1"/>
</dbReference>
<reference evidence="4 5" key="1">
    <citation type="submission" date="2023-05" db="EMBL/GenBank/DDBJ databases">
        <title>Novel species of genus Flectobacillus isolated from stream in China.</title>
        <authorList>
            <person name="Lu H."/>
        </authorList>
    </citation>
    <scope>NUCLEOTIDE SEQUENCE [LARGE SCALE GENOMIC DNA]</scope>
    <source>
        <strain evidence="4 5">KCTC 42575</strain>
    </source>
</reference>
<organism evidence="4 5">
    <name type="scientific">Flectobacillus roseus</name>
    <dbReference type="NCBI Taxonomy" id="502259"/>
    <lineage>
        <taxon>Bacteria</taxon>
        <taxon>Pseudomonadati</taxon>
        <taxon>Bacteroidota</taxon>
        <taxon>Cytophagia</taxon>
        <taxon>Cytophagales</taxon>
        <taxon>Flectobacillaceae</taxon>
        <taxon>Flectobacillus</taxon>
    </lineage>
</organism>
<gene>
    <name evidence="4" type="ORF">QM524_15780</name>
</gene>
<dbReference type="EMBL" id="JASHIF010000012">
    <property type="protein sequence ID" value="MDI9860676.1"/>
    <property type="molecule type" value="Genomic_DNA"/>
</dbReference>
<dbReference type="Pfam" id="PF00578">
    <property type="entry name" value="AhpC-TSA"/>
    <property type="match status" value="1"/>
</dbReference>
<dbReference type="InterPro" id="IPR013766">
    <property type="entry name" value="Thioredoxin_domain"/>
</dbReference>
<dbReference type="Proteomes" id="UP001236507">
    <property type="component" value="Unassembled WGS sequence"/>
</dbReference>
<evidence type="ECO:0000313" key="5">
    <source>
        <dbReference type="Proteomes" id="UP001236507"/>
    </source>
</evidence>
<comment type="caution">
    <text evidence="4">The sequence shown here is derived from an EMBL/GenBank/DDBJ whole genome shotgun (WGS) entry which is preliminary data.</text>
</comment>
<name>A0ABT6YAT6_9BACT</name>
<dbReference type="PROSITE" id="PS51352">
    <property type="entry name" value="THIOREDOXIN_2"/>
    <property type="match status" value="1"/>
</dbReference>
<dbReference type="PANTHER" id="PTHR43110:SF1">
    <property type="entry name" value="THIOL PEROXIDASE"/>
    <property type="match status" value="1"/>
</dbReference>
<protein>
    <submittedName>
        <fullName evidence="4">Redoxin domain-containing protein</fullName>
    </submittedName>
</protein>
<dbReference type="PANTHER" id="PTHR43110">
    <property type="entry name" value="THIOL PEROXIDASE"/>
    <property type="match status" value="1"/>
</dbReference>